<accession>A0A9X2M9H9</accession>
<keyword evidence="2" id="KW-1185">Reference proteome</keyword>
<proteinExistence type="predicted"/>
<dbReference type="EMBL" id="JANKBY010000017">
    <property type="protein sequence ID" value="MCR1821727.1"/>
    <property type="molecule type" value="Genomic_DNA"/>
</dbReference>
<dbReference type="Proteomes" id="UP001140817">
    <property type="component" value="Unassembled WGS sequence"/>
</dbReference>
<comment type="caution">
    <text evidence="1">The sequence shown here is derived from an EMBL/GenBank/DDBJ whole genome shotgun (WGS) entry which is preliminary data.</text>
</comment>
<dbReference type="AlphaFoldDB" id="A0A9X2M9H9"/>
<gene>
    <name evidence="1" type="ORF">NSA58_02905</name>
</gene>
<sequence length="132" mass="15470">MKVKFKIPTIPVAKQRPRLGKYGSVYTPTKTKVFEEICRLAYRNRFYFEDKYISVKILFKFEIPSSYSKKKKQQALEGKIRPTKADIDNYIKSVLDGLNRVAWSDDRYISSICAEKIFSDKSEIIVEIEDVE</sequence>
<name>A0A9X2M9H9_9FIRM</name>
<dbReference type="InterPro" id="IPR036614">
    <property type="entry name" value="RusA-like_sf"/>
</dbReference>
<dbReference type="InterPro" id="IPR008822">
    <property type="entry name" value="Endonuclease_RusA-like"/>
</dbReference>
<dbReference type="SUPFAM" id="SSF103084">
    <property type="entry name" value="Holliday junction resolvase RusA"/>
    <property type="match status" value="1"/>
</dbReference>
<reference evidence="1" key="1">
    <citation type="submission" date="2022-07" db="EMBL/GenBank/DDBJ databases">
        <title>Enhanced cultured diversity of the mouse gut microbiota enables custom-made synthetic communities.</title>
        <authorList>
            <person name="Afrizal A."/>
        </authorList>
    </citation>
    <scope>NUCLEOTIDE SEQUENCE</scope>
    <source>
        <strain evidence="1">DSM 29186</strain>
    </source>
</reference>
<protein>
    <submittedName>
        <fullName evidence="1">RusA family crossover junction endodeoxyribonuclease</fullName>
    </submittedName>
</protein>
<dbReference type="Pfam" id="PF05866">
    <property type="entry name" value="RusA"/>
    <property type="match status" value="1"/>
</dbReference>
<evidence type="ECO:0000313" key="1">
    <source>
        <dbReference type="EMBL" id="MCR1821727.1"/>
    </source>
</evidence>
<organism evidence="1 2">
    <name type="scientific">Terrisporobacter muris</name>
    <dbReference type="NCBI Taxonomy" id="2963284"/>
    <lineage>
        <taxon>Bacteria</taxon>
        <taxon>Bacillati</taxon>
        <taxon>Bacillota</taxon>
        <taxon>Clostridia</taxon>
        <taxon>Peptostreptococcales</taxon>
        <taxon>Peptostreptococcaceae</taxon>
        <taxon>Terrisporobacter</taxon>
    </lineage>
</organism>
<evidence type="ECO:0000313" key="2">
    <source>
        <dbReference type="Proteomes" id="UP001140817"/>
    </source>
</evidence>
<dbReference type="RefSeq" id="WP_257560040.1">
    <property type="nucleotide sequence ID" value="NZ_JANKBY010000017.1"/>
</dbReference>
<dbReference type="GO" id="GO:0006310">
    <property type="term" value="P:DNA recombination"/>
    <property type="evidence" value="ECO:0007669"/>
    <property type="project" value="InterPro"/>
</dbReference>
<dbReference type="GO" id="GO:0000287">
    <property type="term" value="F:magnesium ion binding"/>
    <property type="evidence" value="ECO:0007669"/>
    <property type="project" value="InterPro"/>
</dbReference>
<dbReference type="GO" id="GO:0006281">
    <property type="term" value="P:DNA repair"/>
    <property type="evidence" value="ECO:0007669"/>
    <property type="project" value="InterPro"/>
</dbReference>
<dbReference type="Gene3D" id="3.30.1330.70">
    <property type="entry name" value="Holliday junction resolvase RusA"/>
    <property type="match status" value="1"/>
</dbReference>